<accession>A0ABV5Q4H5</accession>
<dbReference type="RefSeq" id="WP_346125001.1">
    <property type="nucleotide sequence ID" value="NZ_BAAAXC010000015.1"/>
</dbReference>
<keyword evidence="2" id="KW-1185">Reference proteome</keyword>
<reference evidence="1 2" key="1">
    <citation type="submission" date="2024-09" db="EMBL/GenBank/DDBJ databases">
        <authorList>
            <person name="Sun Q."/>
            <person name="Mori K."/>
        </authorList>
    </citation>
    <scope>NUCLEOTIDE SEQUENCE [LARGE SCALE GENOMIC DNA]</scope>
    <source>
        <strain evidence="1 2">JCM 3323</strain>
    </source>
</reference>
<evidence type="ECO:0000313" key="1">
    <source>
        <dbReference type="EMBL" id="MFB9530214.1"/>
    </source>
</evidence>
<name>A0ABV5Q4H5_9ACTN</name>
<protein>
    <submittedName>
        <fullName evidence="1">Uncharacterized protein</fullName>
    </submittedName>
</protein>
<organism evidence="1 2">
    <name type="scientific">Nonomuraea roseola</name>
    <dbReference type="NCBI Taxonomy" id="46179"/>
    <lineage>
        <taxon>Bacteria</taxon>
        <taxon>Bacillati</taxon>
        <taxon>Actinomycetota</taxon>
        <taxon>Actinomycetes</taxon>
        <taxon>Streptosporangiales</taxon>
        <taxon>Streptosporangiaceae</taxon>
        <taxon>Nonomuraea</taxon>
    </lineage>
</organism>
<comment type="caution">
    <text evidence="1">The sequence shown here is derived from an EMBL/GenBank/DDBJ whole genome shotgun (WGS) entry which is preliminary data.</text>
</comment>
<dbReference type="InterPro" id="IPR020835">
    <property type="entry name" value="Catalase_sf"/>
</dbReference>
<dbReference type="Proteomes" id="UP001589646">
    <property type="component" value="Unassembled WGS sequence"/>
</dbReference>
<proteinExistence type="predicted"/>
<evidence type="ECO:0000313" key="2">
    <source>
        <dbReference type="Proteomes" id="UP001589646"/>
    </source>
</evidence>
<sequence length="107" mass="12201">MDALSFTPWRVTAEHAPLGDIMRARKEVYRRSSLQRHRLNQQEHWEPRSAGMLAHLAPRVASSARWWEPPDRAWSSVALSHSGLRALGVPQSSLDSFPAEFRQGMRA</sequence>
<dbReference type="SUPFAM" id="SSF56634">
    <property type="entry name" value="Heme-dependent catalase-like"/>
    <property type="match status" value="1"/>
</dbReference>
<dbReference type="EMBL" id="JBHMCE010000008">
    <property type="protein sequence ID" value="MFB9530214.1"/>
    <property type="molecule type" value="Genomic_DNA"/>
</dbReference>
<gene>
    <name evidence="1" type="ORF">ACFFRN_26740</name>
</gene>